<accession>A0A6A7B4Z6</accession>
<evidence type="ECO:0008006" key="5">
    <source>
        <dbReference type="Google" id="ProtNLM"/>
    </source>
</evidence>
<proteinExistence type="predicted"/>
<feature type="signal peptide" evidence="2">
    <location>
        <begin position="1"/>
        <end position="21"/>
    </location>
</feature>
<keyword evidence="4" id="KW-1185">Reference proteome</keyword>
<reference evidence="3" key="1">
    <citation type="submission" date="2020-01" db="EMBL/GenBank/DDBJ databases">
        <authorList>
            <consortium name="DOE Joint Genome Institute"/>
            <person name="Haridas S."/>
            <person name="Albert R."/>
            <person name="Binder M."/>
            <person name="Bloem J."/>
            <person name="Labutti K."/>
            <person name="Salamov A."/>
            <person name="Andreopoulos B."/>
            <person name="Baker S.E."/>
            <person name="Barry K."/>
            <person name="Bills G."/>
            <person name="Bluhm B.H."/>
            <person name="Cannon C."/>
            <person name="Castanera R."/>
            <person name="Culley D.E."/>
            <person name="Daum C."/>
            <person name="Ezra D."/>
            <person name="Gonzalez J.B."/>
            <person name="Henrissat B."/>
            <person name="Kuo A."/>
            <person name="Liang C."/>
            <person name="Lipzen A."/>
            <person name="Lutzoni F."/>
            <person name="Magnuson J."/>
            <person name="Mondo S."/>
            <person name="Nolan M."/>
            <person name="Ohm R."/>
            <person name="Pangilinan J."/>
            <person name="Park H.-J."/>
            <person name="Ramirez L."/>
            <person name="Alfaro M."/>
            <person name="Sun H."/>
            <person name="Tritt A."/>
            <person name="Yoshinaga Y."/>
            <person name="Zwiers L.-H."/>
            <person name="Turgeon B.G."/>
            <person name="Goodwin S.B."/>
            <person name="Spatafora J.W."/>
            <person name="Crous P.W."/>
            <person name="Grigoriev I.V."/>
        </authorList>
    </citation>
    <scope>NUCLEOTIDE SEQUENCE</scope>
    <source>
        <strain evidence="3">IPT5</strain>
    </source>
</reference>
<evidence type="ECO:0000313" key="3">
    <source>
        <dbReference type="EMBL" id="KAF2849757.1"/>
    </source>
</evidence>
<sequence>MAKFFTSLLALSALAFNVAVASTAFSSDLAPAPSSSVVEPQVPIIFSTELSTTTVIAGPSSEATSTTCITVTVTTAVTSTVIDAKPSNSDEGNYTIQTQTSLPVSIPSVQPEPARCHSGVYLEMWPASGLPTSAVIIPVPANSTIVPSATALPTGHAGTNMTSGASTGGPRPTASASFPPEIINAASGVNCGYAALAVAVGAAVFGI</sequence>
<evidence type="ECO:0000256" key="2">
    <source>
        <dbReference type="SAM" id="SignalP"/>
    </source>
</evidence>
<gene>
    <name evidence="3" type="ORF">T440DRAFT_490332</name>
</gene>
<keyword evidence="2" id="KW-0732">Signal</keyword>
<evidence type="ECO:0000256" key="1">
    <source>
        <dbReference type="SAM" id="MobiDB-lite"/>
    </source>
</evidence>
<dbReference type="OrthoDB" id="3798751at2759"/>
<feature type="region of interest" description="Disordered" evidence="1">
    <location>
        <begin position="154"/>
        <end position="175"/>
    </location>
</feature>
<evidence type="ECO:0000313" key="4">
    <source>
        <dbReference type="Proteomes" id="UP000799423"/>
    </source>
</evidence>
<protein>
    <recommendedName>
        <fullName evidence="5">GPI anchored protein</fullName>
    </recommendedName>
</protein>
<organism evidence="3 4">
    <name type="scientific">Plenodomus tracheiphilus IPT5</name>
    <dbReference type="NCBI Taxonomy" id="1408161"/>
    <lineage>
        <taxon>Eukaryota</taxon>
        <taxon>Fungi</taxon>
        <taxon>Dikarya</taxon>
        <taxon>Ascomycota</taxon>
        <taxon>Pezizomycotina</taxon>
        <taxon>Dothideomycetes</taxon>
        <taxon>Pleosporomycetidae</taxon>
        <taxon>Pleosporales</taxon>
        <taxon>Pleosporineae</taxon>
        <taxon>Leptosphaeriaceae</taxon>
        <taxon>Plenodomus</taxon>
    </lineage>
</organism>
<dbReference type="Proteomes" id="UP000799423">
    <property type="component" value="Unassembled WGS sequence"/>
</dbReference>
<feature type="chain" id="PRO_5025625154" description="GPI anchored protein" evidence="2">
    <location>
        <begin position="22"/>
        <end position="207"/>
    </location>
</feature>
<dbReference type="AlphaFoldDB" id="A0A6A7B4Z6"/>
<name>A0A6A7B4Z6_9PLEO</name>
<dbReference type="EMBL" id="MU006310">
    <property type="protein sequence ID" value="KAF2849757.1"/>
    <property type="molecule type" value="Genomic_DNA"/>
</dbReference>